<dbReference type="Proteomes" id="UP001285921">
    <property type="component" value="Unassembled WGS sequence"/>
</dbReference>
<evidence type="ECO:0008006" key="5">
    <source>
        <dbReference type="Google" id="ProtNLM"/>
    </source>
</evidence>
<proteinExistence type="predicted"/>
<reference evidence="3 4" key="1">
    <citation type="submission" date="2023-05" db="EMBL/GenBank/DDBJ databases">
        <title>Draft genome of Paenibacillus sp. CCS26.</title>
        <authorList>
            <person name="Akita H."/>
            <person name="Shinto Y."/>
            <person name="Kimura Z."/>
        </authorList>
    </citation>
    <scope>NUCLEOTIDE SEQUENCE [LARGE SCALE GENOMIC DNA]</scope>
    <source>
        <strain evidence="3 4">CCS26</strain>
    </source>
</reference>
<dbReference type="EMBL" id="BTCL01000021">
    <property type="protein sequence ID" value="GMK47574.1"/>
    <property type="molecule type" value="Genomic_DNA"/>
</dbReference>
<protein>
    <recommendedName>
        <fullName evidence="5">Small acid-soluble spore protein P</fullName>
    </recommendedName>
</protein>
<keyword evidence="4" id="KW-1185">Reference proteome</keyword>
<dbReference type="InterPro" id="IPR012614">
    <property type="entry name" value="SASP_SspP"/>
</dbReference>
<name>A0ABQ6NS21_9BACL</name>
<dbReference type="RefSeq" id="WP_127497774.1">
    <property type="nucleotide sequence ID" value="NZ_BTCL01000021.1"/>
</dbReference>
<feature type="compositionally biased region" description="Basic residues" evidence="2">
    <location>
        <begin position="34"/>
        <end position="44"/>
    </location>
</feature>
<evidence type="ECO:0000313" key="3">
    <source>
        <dbReference type="EMBL" id="GMK47574.1"/>
    </source>
</evidence>
<organism evidence="3 4">
    <name type="scientific">Paenibacillus glycanilyticus</name>
    <dbReference type="NCBI Taxonomy" id="126569"/>
    <lineage>
        <taxon>Bacteria</taxon>
        <taxon>Bacillati</taxon>
        <taxon>Bacillota</taxon>
        <taxon>Bacilli</taxon>
        <taxon>Bacillales</taxon>
        <taxon>Paenibacillaceae</taxon>
        <taxon>Paenibacillus</taxon>
    </lineage>
</organism>
<accession>A0ABQ6NS21</accession>
<evidence type="ECO:0000313" key="4">
    <source>
        <dbReference type="Proteomes" id="UP001285921"/>
    </source>
</evidence>
<dbReference type="Pfam" id="PF08179">
    <property type="entry name" value="SspP"/>
    <property type="match status" value="1"/>
</dbReference>
<comment type="caution">
    <text evidence="3">The sequence shown here is derived from an EMBL/GenBank/DDBJ whole genome shotgun (WGS) entry which is preliminary data.</text>
</comment>
<feature type="region of interest" description="Disordered" evidence="2">
    <location>
        <begin position="1"/>
        <end position="50"/>
    </location>
</feature>
<gene>
    <name evidence="3" type="ORF">PghCCS26_47040</name>
</gene>
<evidence type="ECO:0000256" key="2">
    <source>
        <dbReference type="SAM" id="MobiDB-lite"/>
    </source>
</evidence>
<evidence type="ECO:0000256" key="1">
    <source>
        <dbReference type="ARBA" id="ARBA00022969"/>
    </source>
</evidence>
<sequence length="50" mass="5649">MSKPDSYPVPEAQENGGRQRQSHGRQQEPLSGSKKVKQRNHVRHNNPEGS</sequence>
<keyword evidence="1" id="KW-0749">Sporulation</keyword>